<evidence type="ECO:0008006" key="4">
    <source>
        <dbReference type="Google" id="ProtNLM"/>
    </source>
</evidence>
<dbReference type="PROSITE" id="PS51257">
    <property type="entry name" value="PROKAR_LIPOPROTEIN"/>
    <property type="match status" value="1"/>
</dbReference>
<reference evidence="2 3" key="1">
    <citation type="submission" date="2019-03" db="EMBL/GenBank/DDBJ databases">
        <title>Genomic Encyclopedia of Type Strains, Phase III (KMG-III): the genomes of soil and plant-associated and newly described type strains.</title>
        <authorList>
            <person name="Whitman W."/>
        </authorList>
    </citation>
    <scope>NUCLEOTIDE SEQUENCE [LARGE SCALE GENOMIC DNA]</scope>
    <source>
        <strain evidence="2 3">CECT 8976</strain>
    </source>
</reference>
<feature type="signal peptide" evidence="1">
    <location>
        <begin position="1"/>
        <end position="23"/>
    </location>
</feature>
<evidence type="ECO:0000313" key="3">
    <source>
        <dbReference type="Proteomes" id="UP000295611"/>
    </source>
</evidence>
<accession>A0A4R7B6F2</accession>
<sequence>MNIKFILALLGISAACLGQPALADHDHHDGDQNWRRHDGWSGDIHRFHERDVTVWRGGNWYHGHHDGRDGWWWIVGGIWYSYVAPVYPYPDPYTPPVVVAAPPAPAQVWYYCRHPAGYYPYVPECRHWEMVPARP</sequence>
<keyword evidence="1" id="KW-0732">Signal</keyword>
<keyword evidence="3" id="KW-1185">Reference proteome</keyword>
<gene>
    <name evidence="2" type="ORF">DFP86_108113</name>
</gene>
<dbReference type="Proteomes" id="UP000295611">
    <property type="component" value="Unassembled WGS sequence"/>
</dbReference>
<feature type="chain" id="PRO_5020958304" description="Lipoprotein" evidence="1">
    <location>
        <begin position="24"/>
        <end position="135"/>
    </location>
</feature>
<evidence type="ECO:0000256" key="1">
    <source>
        <dbReference type="SAM" id="SignalP"/>
    </source>
</evidence>
<organism evidence="2 3">
    <name type="scientific">Paludibacterium purpuratum</name>
    <dbReference type="NCBI Taxonomy" id="1144873"/>
    <lineage>
        <taxon>Bacteria</taxon>
        <taxon>Pseudomonadati</taxon>
        <taxon>Pseudomonadota</taxon>
        <taxon>Betaproteobacteria</taxon>
        <taxon>Neisseriales</taxon>
        <taxon>Chromobacteriaceae</taxon>
        <taxon>Paludibacterium</taxon>
    </lineage>
</organism>
<comment type="caution">
    <text evidence="2">The sequence shown here is derived from an EMBL/GenBank/DDBJ whole genome shotgun (WGS) entry which is preliminary data.</text>
</comment>
<evidence type="ECO:0000313" key="2">
    <source>
        <dbReference type="EMBL" id="TDR78395.1"/>
    </source>
</evidence>
<proteinExistence type="predicted"/>
<dbReference type="AlphaFoldDB" id="A0A4R7B6F2"/>
<protein>
    <recommendedName>
        <fullName evidence="4">Lipoprotein</fullName>
    </recommendedName>
</protein>
<name>A0A4R7B6F2_9NEIS</name>
<dbReference type="RefSeq" id="WP_133681160.1">
    <property type="nucleotide sequence ID" value="NZ_SNZP01000008.1"/>
</dbReference>
<dbReference type="OrthoDB" id="5397649at2"/>
<dbReference type="EMBL" id="SNZP01000008">
    <property type="protein sequence ID" value="TDR78395.1"/>
    <property type="molecule type" value="Genomic_DNA"/>
</dbReference>